<dbReference type="InterPro" id="IPR027417">
    <property type="entry name" value="P-loop_NTPase"/>
</dbReference>
<evidence type="ECO:0000313" key="2">
    <source>
        <dbReference type="EMBL" id="MEL1243542.1"/>
    </source>
</evidence>
<gene>
    <name evidence="2" type="ORF">AAEO56_04650</name>
</gene>
<dbReference type="Pfam" id="PF04466">
    <property type="entry name" value="Terminase_3"/>
    <property type="match status" value="1"/>
</dbReference>
<reference evidence="2 3" key="1">
    <citation type="submission" date="2024-04" db="EMBL/GenBank/DDBJ databases">
        <title>Flavobacterium sp. DGU11 16S ribosomal RNA gene Genome sequencing and assembly.</title>
        <authorList>
            <person name="Park S."/>
        </authorList>
    </citation>
    <scope>NUCLEOTIDE SEQUENCE [LARGE SCALE GENOMIC DNA]</scope>
    <source>
        <strain evidence="2 3">DGU11</strain>
    </source>
</reference>
<dbReference type="Gene3D" id="3.40.50.300">
    <property type="entry name" value="P-loop containing nucleotide triphosphate hydrolases"/>
    <property type="match status" value="1"/>
</dbReference>
<proteinExistence type="predicted"/>
<dbReference type="InterPro" id="IPR035412">
    <property type="entry name" value="Terminase_L_N"/>
</dbReference>
<evidence type="ECO:0000259" key="1">
    <source>
        <dbReference type="Pfam" id="PF04466"/>
    </source>
</evidence>
<dbReference type="PANTHER" id="PTHR39184">
    <property type="match status" value="1"/>
</dbReference>
<dbReference type="Proteomes" id="UP001464555">
    <property type="component" value="Unassembled WGS sequence"/>
</dbReference>
<dbReference type="Gene3D" id="3.30.420.240">
    <property type="match status" value="1"/>
</dbReference>
<sequence length="444" mass="51131">MKLLQKQKNAIYYLKDNSTEEVLYGGAAGGGKSKLGCLWLIEMCQKYPGTRWLMGRSKLKSLRETTLNTFLETVAELGLANQFRYNAQEHIFYWNNGSQIMLKDLYLYPSDPNFDSLGSLEITGAFVDECNQVSYNAWQVVKSRIRYKLTKYGLIPKMLGTCNPAKNWTYKEFYKPSRDKTLPLYRRFVQSLPADNPFLPKSTLISMLRFDKVKKERLYFGNWEYDDDPATLIDTDSIADYFNPSHLKPEGLKFMTIDVARKGKDKTVFRVWHGWLCIHREAMDISAINEIVDRAKALQKNHAIPLSNIIADEDGVGGGVIDYLRCKGFVNNSKPIEIKDGSTYMVPNFDNLKSQCSIKMAEKIARRQAGEICTDATVIEITSEEMEQVKLKDIDKDGKQGIVPKDRIKELIGRSPDEWDSIMMRYWFELKKPGKLDVRFVSKW</sequence>
<keyword evidence="3" id="KW-1185">Reference proteome</keyword>
<accession>A0ABU9HTQ7</accession>
<dbReference type="InterPro" id="IPR052380">
    <property type="entry name" value="Viral_DNA_packaging_terminase"/>
</dbReference>
<feature type="domain" description="Phage terminase large subunit N-terminal" evidence="1">
    <location>
        <begin position="21"/>
        <end position="206"/>
    </location>
</feature>
<protein>
    <submittedName>
        <fullName evidence="2">Phage terminase large subunit</fullName>
    </submittedName>
</protein>
<dbReference type="RefSeq" id="WP_341695858.1">
    <property type="nucleotide sequence ID" value="NZ_JBBYHR010000002.1"/>
</dbReference>
<evidence type="ECO:0000313" key="3">
    <source>
        <dbReference type="Proteomes" id="UP001464555"/>
    </source>
</evidence>
<name>A0ABU9HTQ7_9FLAO</name>
<organism evidence="2 3">
    <name type="scientific">Flavobacterium arundinis</name>
    <dbReference type="NCBI Taxonomy" id="3139143"/>
    <lineage>
        <taxon>Bacteria</taxon>
        <taxon>Pseudomonadati</taxon>
        <taxon>Bacteroidota</taxon>
        <taxon>Flavobacteriia</taxon>
        <taxon>Flavobacteriales</taxon>
        <taxon>Flavobacteriaceae</taxon>
        <taxon>Flavobacterium</taxon>
    </lineage>
</organism>
<comment type="caution">
    <text evidence="2">The sequence shown here is derived from an EMBL/GenBank/DDBJ whole genome shotgun (WGS) entry which is preliminary data.</text>
</comment>
<dbReference type="PANTHER" id="PTHR39184:SF1">
    <property type="entry name" value="PBSX PHAGE TERMINASE LARGE SUBUNIT"/>
    <property type="match status" value="1"/>
</dbReference>
<dbReference type="EMBL" id="JBBYHR010000002">
    <property type="protein sequence ID" value="MEL1243542.1"/>
    <property type="molecule type" value="Genomic_DNA"/>
</dbReference>